<evidence type="ECO:0000313" key="2">
    <source>
        <dbReference type="Proteomes" id="UP001501115"/>
    </source>
</evidence>
<dbReference type="EMBL" id="BAABET010000001">
    <property type="protein sequence ID" value="GAA4292232.1"/>
    <property type="molecule type" value="Genomic_DNA"/>
</dbReference>
<evidence type="ECO:0000313" key="1">
    <source>
        <dbReference type="EMBL" id="GAA4292232.1"/>
    </source>
</evidence>
<keyword evidence="2" id="KW-1185">Reference proteome</keyword>
<reference evidence="2" key="1">
    <citation type="journal article" date="2019" name="Int. J. Syst. Evol. Microbiol.">
        <title>The Global Catalogue of Microorganisms (GCM) 10K type strain sequencing project: providing services to taxonomists for standard genome sequencing and annotation.</title>
        <authorList>
            <consortium name="The Broad Institute Genomics Platform"/>
            <consortium name="The Broad Institute Genome Sequencing Center for Infectious Disease"/>
            <person name="Wu L."/>
            <person name="Ma J."/>
        </authorList>
    </citation>
    <scope>NUCLEOTIDE SEQUENCE [LARGE SCALE GENOMIC DNA]</scope>
    <source>
        <strain evidence="2">JCM 31290</strain>
    </source>
</reference>
<dbReference type="Proteomes" id="UP001501115">
    <property type="component" value="Unassembled WGS sequence"/>
</dbReference>
<proteinExistence type="predicted"/>
<gene>
    <name evidence="1" type="ORF">GCM10023086_01970</name>
</gene>
<organism evidence="1 2">
    <name type="scientific">Streptomyces venetus</name>
    <dbReference type="NCBI Taxonomy" id="1701086"/>
    <lineage>
        <taxon>Bacteria</taxon>
        <taxon>Bacillati</taxon>
        <taxon>Actinomycetota</taxon>
        <taxon>Actinomycetes</taxon>
        <taxon>Kitasatosporales</taxon>
        <taxon>Streptomycetaceae</taxon>
        <taxon>Streptomyces</taxon>
    </lineage>
</organism>
<accession>A0ABP8F197</accession>
<sequence length="64" mass="6571">MPPVAAPLRRVRPRLTGAEGLPLPCGGAGCPLLGRSRDLVERALGVQRGERAGRRGQAGVADSA</sequence>
<name>A0ABP8F197_9ACTN</name>
<comment type="caution">
    <text evidence="1">The sequence shown here is derived from an EMBL/GenBank/DDBJ whole genome shotgun (WGS) entry which is preliminary data.</text>
</comment>
<protein>
    <submittedName>
        <fullName evidence="1">Uncharacterized protein</fullName>
    </submittedName>
</protein>